<dbReference type="GO" id="GO:0003865">
    <property type="term" value="F:3-oxo-5-alpha-steroid 4-dehydrogenase activity"/>
    <property type="evidence" value="ECO:0007669"/>
    <property type="project" value="TreeGrafter"/>
</dbReference>
<evidence type="ECO:0000313" key="8">
    <source>
        <dbReference type="EMBL" id="RYQ94687.1"/>
    </source>
</evidence>
<feature type="transmembrane region" description="Helical" evidence="6">
    <location>
        <begin position="264"/>
        <end position="289"/>
    </location>
</feature>
<evidence type="ECO:0000256" key="4">
    <source>
        <dbReference type="ARBA" id="ARBA00022989"/>
    </source>
</evidence>
<dbReference type="UniPathway" id="UPA00378"/>
<dbReference type="PROSITE" id="PS50244">
    <property type="entry name" value="S5A_REDUCTASE"/>
    <property type="match status" value="1"/>
</dbReference>
<dbReference type="GO" id="GO:0006488">
    <property type="term" value="P:dolichol-linked oligosaccharide biosynthetic process"/>
    <property type="evidence" value="ECO:0007669"/>
    <property type="project" value="InterPro"/>
</dbReference>
<keyword evidence="5 6" id="KW-0472">Membrane</keyword>
<comment type="caution">
    <text evidence="8">The sequence shown here is derived from an EMBL/GenBank/DDBJ whole genome shotgun (WGS) entry which is preliminary data.</text>
</comment>
<evidence type="ECO:0000256" key="3">
    <source>
        <dbReference type="ARBA" id="ARBA00022692"/>
    </source>
</evidence>
<feature type="transmembrane region" description="Helical" evidence="6">
    <location>
        <begin position="325"/>
        <end position="341"/>
    </location>
</feature>
<dbReference type="GO" id="GO:0016095">
    <property type="term" value="P:polyprenol catabolic process"/>
    <property type="evidence" value="ECO:0007669"/>
    <property type="project" value="TreeGrafter"/>
</dbReference>
<keyword evidence="9" id="KW-1185">Reference proteome</keyword>
<proteinExistence type="predicted"/>
<organism evidence="8 9">
    <name type="scientific">Arachis hypogaea</name>
    <name type="common">Peanut</name>
    <dbReference type="NCBI Taxonomy" id="3818"/>
    <lineage>
        <taxon>Eukaryota</taxon>
        <taxon>Viridiplantae</taxon>
        <taxon>Streptophyta</taxon>
        <taxon>Embryophyta</taxon>
        <taxon>Tracheophyta</taxon>
        <taxon>Spermatophyta</taxon>
        <taxon>Magnoliopsida</taxon>
        <taxon>eudicotyledons</taxon>
        <taxon>Gunneridae</taxon>
        <taxon>Pentapetalae</taxon>
        <taxon>rosids</taxon>
        <taxon>fabids</taxon>
        <taxon>Fabales</taxon>
        <taxon>Fabaceae</taxon>
        <taxon>Papilionoideae</taxon>
        <taxon>50 kb inversion clade</taxon>
        <taxon>dalbergioids sensu lato</taxon>
        <taxon>Dalbergieae</taxon>
        <taxon>Pterocarpus clade</taxon>
        <taxon>Arachis</taxon>
    </lineage>
</organism>
<dbReference type="EMBL" id="SDMP01000018">
    <property type="protein sequence ID" value="RYQ94687.1"/>
    <property type="molecule type" value="Genomic_DNA"/>
</dbReference>
<evidence type="ECO:0000256" key="2">
    <source>
        <dbReference type="ARBA" id="ARBA00004922"/>
    </source>
</evidence>
<dbReference type="Pfam" id="PF02544">
    <property type="entry name" value="Steroid_dh"/>
    <property type="match status" value="1"/>
</dbReference>
<accession>A0A444XYG6</accession>
<comment type="subcellular location">
    <subcellularLocation>
        <location evidence="1">Endomembrane system</location>
        <topology evidence="1">Multi-pass membrane protein</topology>
    </subcellularLocation>
</comment>
<sequence>MNEIMRKKKKKTRSSNSKTLISLSSVVPLITRDTLIFTQTVAHSVPSVKLSCLFIHSRWRSAVVHVSPPSFVSSSPAQSRRNRIDQQTLPLDRTSSYFLLRRLLLAGSVAEPLWCGCAEDPNSEAAPSLTTSTSASVEGVVAVGLASTFSYWRRSRVQNPRGPLFSLVSHIAPVVRFLTGALYFSVAVLFSAFYHCHLIIMELEMHMVLPQLLRLAWIAGTLPILIASIPIPKLNFLHTILLGFARRGKIMHSTSQKFTLPQRFFLHFYIVASIWTTFLLVTTWCYAYTMVPPVRKSSAYSTITSYLIGGSALRTGSTTMLQRHAVWQAVFLLLLMEAQVLRRLFETIYVFKYSPSARMHVLGYLTGMLAYLLDGYGNVLADKKLCSLLVYECDNMEFRFMLHGDTFFWKVWTGNLVYRTKRKLKQKRNSKKSMGKASRTLQFFYLAAPLSLCADCALDVFYFLVNLVTKFIVIGKDHMPPVEVELWQVVNPLFRLGWRHWIGATVFFLGWIHQQRCHKILGSLRNSRQAEEYAIPHGDWFEIVSCPHYLSEMVTLPLPPPFLPYCFLYLANLSFAAVETHRWYHQKFEDYPSSRFAVIPYIL</sequence>
<dbReference type="PANTHER" id="PTHR14624:SF0">
    <property type="entry name" value="POLYPRENOL REDUCTASE"/>
    <property type="match status" value="1"/>
</dbReference>
<feature type="transmembrane region" description="Helical" evidence="6">
    <location>
        <begin position="361"/>
        <end position="380"/>
    </location>
</feature>
<name>A0A444XYG6_ARAHY</name>
<keyword evidence="3 6" id="KW-0812">Transmembrane</keyword>
<comment type="pathway">
    <text evidence="2">Protein modification; protein glycosylation.</text>
</comment>
<feature type="transmembrane region" description="Helical" evidence="6">
    <location>
        <begin position="400"/>
        <end position="420"/>
    </location>
</feature>
<dbReference type="STRING" id="3818.A0A444XYG6"/>
<evidence type="ECO:0000256" key="6">
    <source>
        <dbReference type="SAM" id="Phobius"/>
    </source>
</evidence>
<feature type="transmembrane region" description="Helical" evidence="6">
    <location>
        <begin position="441"/>
        <end position="465"/>
    </location>
</feature>
<protein>
    <recommendedName>
        <fullName evidence="7">3-oxo-5-alpha-steroid 4-dehydrogenase C-terminal domain-containing protein</fullName>
    </recommendedName>
</protein>
<dbReference type="InterPro" id="IPR039698">
    <property type="entry name" value="Dfg10/SRD5A3"/>
</dbReference>
<evidence type="ECO:0000259" key="7">
    <source>
        <dbReference type="Pfam" id="PF02544"/>
    </source>
</evidence>
<dbReference type="Proteomes" id="UP000289738">
    <property type="component" value="Chromosome B08"/>
</dbReference>
<dbReference type="PANTHER" id="PTHR14624">
    <property type="entry name" value="DFG10 PROTEIN"/>
    <property type="match status" value="1"/>
</dbReference>
<reference evidence="8 9" key="1">
    <citation type="submission" date="2019-01" db="EMBL/GenBank/DDBJ databases">
        <title>Sequencing of cultivated peanut Arachis hypogaea provides insights into genome evolution and oil improvement.</title>
        <authorList>
            <person name="Chen X."/>
        </authorList>
    </citation>
    <scope>NUCLEOTIDE SEQUENCE [LARGE SCALE GENOMIC DNA]</scope>
    <source>
        <strain evidence="9">cv. Fuhuasheng</strain>
        <tissue evidence="8">Leaves</tissue>
    </source>
</reference>
<gene>
    <name evidence="8" type="ORF">Ahy_B08g089629</name>
</gene>
<dbReference type="InterPro" id="IPR001104">
    <property type="entry name" value="3-oxo-5_a-steroid_4-DH_C"/>
</dbReference>
<evidence type="ECO:0000313" key="9">
    <source>
        <dbReference type="Proteomes" id="UP000289738"/>
    </source>
</evidence>
<evidence type="ECO:0000256" key="5">
    <source>
        <dbReference type="ARBA" id="ARBA00023136"/>
    </source>
</evidence>
<dbReference type="GO" id="GO:0005783">
    <property type="term" value="C:endoplasmic reticulum"/>
    <property type="evidence" value="ECO:0007669"/>
    <property type="project" value="TreeGrafter"/>
</dbReference>
<dbReference type="AlphaFoldDB" id="A0A444XYG6"/>
<evidence type="ECO:0000256" key="1">
    <source>
        <dbReference type="ARBA" id="ARBA00004127"/>
    </source>
</evidence>
<feature type="transmembrane region" description="Helical" evidence="6">
    <location>
        <begin position="215"/>
        <end position="244"/>
    </location>
</feature>
<feature type="domain" description="3-oxo-5-alpha-steroid 4-dehydrogenase C-terminal" evidence="7">
    <location>
        <begin position="498"/>
        <end position="603"/>
    </location>
</feature>
<feature type="transmembrane region" description="Helical" evidence="6">
    <location>
        <begin position="173"/>
        <end position="195"/>
    </location>
</feature>
<keyword evidence="4 6" id="KW-1133">Transmembrane helix</keyword>